<comment type="caution">
    <text evidence="19">The sequence shown here is derived from an EMBL/GenBank/DDBJ whole genome shotgun (WGS) entry which is preliminary data.</text>
</comment>
<dbReference type="PROSITE" id="PS50066">
    <property type="entry name" value="MADS_BOX_2"/>
    <property type="match status" value="1"/>
</dbReference>
<evidence type="ECO:0000313" key="19">
    <source>
        <dbReference type="EMBL" id="CAK7328078.1"/>
    </source>
</evidence>
<dbReference type="GO" id="GO:0000373">
    <property type="term" value="P:Group II intron splicing"/>
    <property type="evidence" value="ECO:0007669"/>
    <property type="project" value="UniProtKB-ARBA"/>
</dbReference>
<keyword evidence="10" id="KW-0238">DNA-binding</keyword>
<feature type="region of interest" description="Disordered" evidence="16">
    <location>
        <begin position="775"/>
        <end position="797"/>
    </location>
</feature>
<keyword evidence="12" id="KW-0508">mRNA splicing</keyword>
<gene>
    <name evidence="19" type="ORF">DCAF_LOCUS5797</name>
</gene>
<dbReference type="CDD" id="cd00120">
    <property type="entry name" value="MADS"/>
    <property type="match status" value="1"/>
</dbReference>
<dbReference type="GO" id="GO:0046983">
    <property type="term" value="F:protein dimerization activity"/>
    <property type="evidence" value="ECO:0007669"/>
    <property type="project" value="InterPro"/>
</dbReference>
<feature type="non-terminal residue" evidence="19">
    <location>
        <position position="1"/>
    </location>
</feature>
<dbReference type="Pfam" id="PF00319">
    <property type="entry name" value="SRF-TF"/>
    <property type="match status" value="1"/>
</dbReference>
<accession>A0AAV1R2E2</accession>
<dbReference type="InterPro" id="IPR001890">
    <property type="entry name" value="RNA-binding_CRM"/>
</dbReference>
<dbReference type="GO" id="GO:0006397">
    <property type="term" value="P:mRNA processing"/>
    <property type="evidence" value="ECO:0007669"/>
    <property type="project" value="UniProtKB-KW"/>
</dbReference>
<feature type="domain" description="CRM" evidence="18">
    <location>
        <begin position="376"/>
        <end position="501"/>
    </location>
</feature>
<dbReference type="AlphaFoldDB" id="A0AAV1R2E2"/>
<dbReference type="PANTHER" id="PTHR31846">
    <property type="entry name" value="CRS1 / YHBY (CRM) DOMAIN-CONTAINING PROTEIN"/>
    <property type="match status" value="1"/>
</dbReference>
<evidence type="ECO:0000256" key="3">
    <source>
        <dbReference type="ARBA" id="ARBA00022528"/>
    </source>
</evidence>
<dbReference type="GO" id="GO:0005634">
    <property type="term" value="C:nucleus"/>
    <property type="evidence" value="ECO:0007669"/>
    <property type="project" value="UniProtKB-SubCell"/>
</dbReference>
<evidence type="ECO:0000256" key="11">
    <source>
        <dbReference type="ARBA" id="ARBA00023163"/>
    </source>
</evidence>
<feature type="domain" description="CRM" evidence="18">
    <location>
        <begin position="909"/>
        <end position="1008"/>
    </location>
</feature>
<feature type="compositionally biased region" description="Polar residues" evidence="16">
    <location>
        <begin position="780"/>
        <end position="797"/>
    </location>
</feature>
<keyword evidence="6" id="KW-0677">Repeat</keyword>
<evidence type="ECO:0000256" key="13">
    <source>
        <dbReference type="ARBA" id="ARBA00023242"/>
    </source>
</evidence>
<dbReference type="SUPFAM" id="SSF75471">
    <property type="entry name" value="YhbY-like"/>
    <property type="match status" value="4"/>
</dbReference>
<keyword evidence="11" id="KW-0804">Transcription</keyword>
<evidence type="ECO:0000256" key="10">
    <source>
        <dbReference type="ARBA" id="ARBA00023125"/>
    </source>
</evidence>
<evidence type="ECO:0000256" key="12">
    <source>
        <dbReference type="ARBA" id="ARBA00023187"/>
    </source>
</evidence>
<keyword evidence="14" id="KW-0687">Ribonucleoprotein</keyword>
<dbReference type="GO" id="GO:0009507">
    <property type="term" value="C:chloroplast"/>
    <property type="evidence" value="ECO:0007669"/>
    <property type="project" value="UniProtKB-SubCell"/>
</dbReference>
<keyword evidence="20" id="KW-1185">Reference proteome</keyword>
<organism evidence="19 20">
    <name type="scientific">Dovyalis caffra</name>
    <dbReference type="NCBI Taxonomy" id="77055"/>
    <lineage>
        <taxon>Eukaryota</taxon>
        <taxon>Viridiplantae</taxon>
        <taxon>Streptophyta</taxon>
        <taxon>Embryophyta</taxon>
        <taxon>Tracheophyta</taxon>
        <taxon>Spermatophyta</taxon>
        <taxon>Magnoliopsida</taxon>
        <taxon>eudicotyledons</taxon>
        <taxon>Gunneridae</taxon>
        <taxon>Pentapetalae</taxon>
        <taxon>rosids</taxon>
        <taxon>fabids</taxon>
        <taxon>Malpighiales</taxon>
        <taxon>Salicaceae</taxon>
        <taxon>Flacourtieae</taxon>
        <taxon>Dovyalis</taxon>
    </lineage>
</organism>
<evidence type="ECO:0000256" key="16">
    <source>
        <dbReference type="SAM" id="MobiDB-lite"/>
    </source>
</evidence>
<evidence type="ECO:0000256" key="9">
    <source>
        <dbReference type="ARBA" id="ARBA00023015"/>
    </source>
</evidence>
<proteinExistence type="predicted"/>
<dbReference type="Pfam" id="PF01985">
    <property type="entry name" value="CRS1_YhbY"/>
    <property type="match status" value="3"/>
</dbReference>
<evidence type="ECO:0000256" key="8">
    <source>
        <dbReference type="ARBA" id="ARBA00022946"/>
    </source>
</evidence>
<evidence type="ECO:0000256" key="1">
    <source>
        <dbReference type="ARBA" id="ARBA00004123"/>
    </source>
</evidence>
<dbReference type="InterPro" id="IPR036879">
    <property type="entry name" value="TF_MADSbox_sf"/>
</dbReference>
<dbReference type="SMART" id="SM00432">
    <property type="entry name" value="MADS"/>
    <property type="match status" value="1"/>
</dbReference>
<evidence type="ECO:0008006" key="21">
    <source>
        <dbReference type="Google" id="ProtNLM"/>
    </source>
</evidence>
<evidence type="ECO:0000256" key="2">
    <source>
        <dbReference type="ARBA" id="ARBA00004229"/>
    </source>
</evidence>
<sequence length="1059" mass="118431">CKQTKYRQKITIKRIENENDKSITLSKNRFGMYKKASELMTLCGAEVVRSSSADNPKTLPHSAIKRIADKLRSLGFTEETETKSQTTAGEIFIPLPNRLPKYRVGHTLDSSWSTPENPVPVPGSGKAIFRYHELRKEVKREREAKKGEGNVPSLAELSLPKEELRRLRTIGIAEKRKLKVGKAGITEGIVNGIHERWRRSEVVKIVCEDLCRMNMKRTHDLLERKTGGLVVWRVGSKIVLYRGADYNYPYFFADTSSVNGTSPDAVQNTDMDDKGVDEVGSCKSAVDGAAPPEPSPTDEIVGPSLVQGVGSPNRVRFQLPGEAQLTEEVDQLLDGLGPRFTDWWGYDPLPVDADLLPAVVSGYRRPFRLLPYGINPTLTNDEMTTLKRLGRPLPCHFALGRNKKLQGLAASIVKLWEKCEIAKIAVKRGVQNTNSELMAEELKVGWGLSAECRDSSRNQWCFRLDRHWNSKWLTGGILLSRDREFIVLYRGKDFLPSAVSSAIEDRRKRGDSDKKWITSNETAEELKGRSCRTINAKSSDEIDVTNDRKLDLPENRKLRSTEAANKRTSIKLSMAIAKKAKAEKLLSELEKSEMSRQPEIDKEGITEEERELVKIICKERSFQAVQEVARTLEVESGGVLVAVEGVSKGYAIILYRGKNYTRPACLRPRTLLSKRQAMKRSLEAQRREYDIYVTLWFFRVGRGWISNIDHLKLQLVKDKEAHNIQWFDKSKFQVKDEMNNIELDEPTRSDSELKSDCHSSSTFPAECKEIIETRDGHGADSTTVNQNDSPGASTNAVRLKPAQQSNWTNLYSTFDGNRSGENGPNSSSEFVRNETCNSLFTGTSGGAVNWTSCSNNSMSNKKIVSHLNAKNCVSFNEEMGSSVKSVENQSEESVPIVGEEDDRMSSRVACLSNRDRLLLRKQALKMRKRPVLAVGRSNIVTGVAKAIKAHFQRHPLAVVNVKGRAKGTSVQEVVSKLEEATGAVLVSQEPSKVILYRGWGAGDEPDHKGKKIKQDAGKISSAKGRGRHPVSLELMAAIRLECGLLHYNQAKRPTPPVEI</sequence>
<dbReference type="Gene3D" id="3.30.110.60">
    <property type="entry name" value="YhbY-like"/>
    <property type="match status" value="4"/>
</dbReference>
<dbReference type="SUPFAM" id="SSF55455">
    <property type="entry name" value="SRF-like"/>
    <property type="match status" value="1"/>
</dbReference>
<protein>
    <recommendedName>
        <fullName evidence="21">Chloroplastic group IIA intron splicing facilitator CRS1, chloroplastic</fullName>
    </recommendedName>
</protein>
<evidence type="ECO:0000256" key="5">
    <source>
        <dbReference type="ARBA" id="ARBA00022664"/>
    </source>
</evidence>
<dbReference type="Gene3D" id="3.40.1810.10">
    <property type="entry name" value="Transcription factor, MADS-box"/>
    <property type="match status" value="1"/>
</dbReference>
<reference evidence="19 20" key="1">
    <citation type="submission" date="2024-01" db="EMBL/GenBank/DDBJ databases">
        <authorList>
            <person name="Waweru B."/>
        </authorList>
    </citation>
    <scope>NUCLEOTIDE SEQUENCE [LARGE SCALE GENOMIC DNA]</scope>
</reference>
<dbReference type="InterPro" id="IPR045278">
    <property type="entry name" value="CRS1/CFM2/CFM3"/>
</dbReference>
<comment type="subcellular location">
    <subcellularLocation>
        <location evidence="1">Nucleus</location>
    </subcellularLocation>
    <subcellularLocation>
        <location evidence="2">Plastid</location>
        <location evidence="2">Chloroplast</location>
    </subcellularLocation>
</comment>
<evidence type="ECO:0000259" key="18">
    <source>
        <dbReference type="PROSITE" id="PS51295"/>
    </source>
</evidence>
<keyword evidence="3" id="KW-0150">Chloroplast</keyword>
<evidence type="ECO:0000256" key="7">
    <source>
        <dbReference type="ARBA" id="ARBA00022884"/>
    </source>
</evidence>
<dbReference type="FunFam" id="3.30.110.60:FF:000002">
    <property type="entry name" value="CRS2-associated factor 1, chloroplastic"/>
    <property type="match status" value="1"/>
</dbReference>
<keyword evidence="13" id="KW-0539">Nucleus</keyword>
<keyword evidence="7 15" id="KW-0694">RNA-binding</keyword>
<feature type="region of interest" description="Disordered" evidence="16">
    <location>
        <begin position="1004"/>
        <end position="1025"/>
    </location>
</feature>
<feature type="domain" description="MADS-box" evidence="17">
    <location>
        <begin position="5"/>
        <end position="47"/>
    </location>
</feature>
<evidence type="ECO:0000256" key="14">
    <source>
        <dbReference type="ARBA" id="ARBA00023274"/>
    </source>
</evidence>
<dbReference type="GO" id="GO:0003729">
    <property type="term" value="F:mRNA binding"/>
    <property type="evidence" value="ECO:0007669"/>
    <property type="project" value="InterPro"/>
</dbReference>
<name>A0AAV1R2E2_9ROSI</name>
<feature type="domain" description="CRM" evidence="18">
    <location>
        <begin position="548"/>
        <end position="667"/>
    </location>
</feature>
<feature type="compositionally biased region" description="Basic and acidic residues" evidence="16">
    <location>
        <begin position="1004"/>
        <end position="1016"/>
    </location>
</feature>
<evidence type="ECO:0000259" key="17">
    <source>
        <dbReference type="PROSITE" id="PS50066"/>
    </source>
</evidence>
<keyword evidence="8" id="KW-0809">Transit peptide</keyword>
<evidence type="ECO:0000256" key="6">
    <source>
        <dbReference type="ARBA" id="ARBA00022737"/>
    </source>
</evidence>
<dbReference type="EMBL" id="CAWUPB010000893">
    <property type="protein sequence ID" value="CAK7328078.1"/>
    <property type="molecule type" value="Genomic_DNA"/>
</dbReference>
<dbReference type="InterPro" id="IPR035920">
    <property type="entry name" value="YhbY-like_sf"/>
</dbReference>
<evidence type="ECO:0000256" key="4">
    <source>
        <dbReference type="ARBA" id="ARBA00022640"/>
    </source>
</evidence>
<keyword evidence="4" id="KW-0934">Plastid</keyword>
<dbReference type="GO" id="GO:1990904">
    <property type="term" value="C:ribonucleoprotein complex"/>
    <property type="evidence" value="ECO:0007669"/>
    <property type="project" value="UniProtKB-KW"/>
</dbReference>
<dbReference type="InterPro" id="IPR002100">
    <property type="entry name" value="TF_MADSbox"/>
</dbReference>
<dbReference type="PROSITE" id="PS51295">
    <property type="entry name" value="CRM"/>
    <property type="match status" value="4"/>
</dbReference>
<dbReference type="Proteomes" id="UP001314170">
    <property type="component" value="Unassembled WGS sequence"/>
</dbReference>
<feature type="domain" description="CRM" evidence="18">
    <location>
        <begin position="157"/>
        <end position="253"/>
    </location>
</feature>
<keyword evidence="5" id="KW-0507">mRNA processing</keyword>
<keyword evidence="9" id="KW-0805">Transcription regulation</keyword>
<evidence type="ECO:0000256" key="15">
    <source>
        <dbReference type="PROSITE-ProRule" id="PRU00626"/>
    </source>
</evidence>
<dbReference type="SMART" id="SM01103">
    <property type="entry name" value="CRS1_YhbY"/>
    <property type="match status" value="4"/>
</dbReference>
<dbReference type="PANTHER" id="PTHR31846:SF20">
    <property type="entry name" value="CRM-DOMAIN CONTAINING FACTOR CFM2, CHLOROPLASTIC"/>
    <property type="match status" value="1"/>
</dbReference>
<evidence type="ECO:0000313" key="20">
    <source>
        <dbReference type="Proteomes" id="UP001314170"/>
    </source>
</evidence>
<dbReference type="GO" id="GO:0003677">
    <property type="term" value="F:DNA binding"/>
    <property type="evidence" value="ECO:0007669"/>
    <property type="project" value="UniProtKB-KW"/>
</dbReference>
<dbReference type="PRINTS" id="PR00404">
    <property type="entry name" value="MADSDOMAIN"/>
</dbReference>